<evidence type="ECO:0000256" key="2">
    <source>
        <dbReference type="ARBA" id="ARBA00004123"/>
    </source>
</evidence>
<keyword evidence="9" id="KW-0479">Metal-binding</keyword>
<keyword evidence="18" id="KW-0238">DNA-binding</keyword>
<keyword evidence="16" id="KW-0408">Iron</keyword>
<evidence type="ECO:0000256" key="19">
    <source>
        <dbReference type="ARBA" id="ARBA00023204"/>
    </source>
</evidence>
<evidence type="ECO:0000256" key="13">
    <source>
        <dbReference type="ARBA" id="ARBA00022801"/>
    </source>
</evidence>
<evidence type="ECO:0000259" key="24">
    <source>
        <dbReference type="Pfam" id="PF13087"/>
    </source>
</evidence>
<dbReference type="InterPro" id="IPR041679">
    <property type="entry name" value="DNA2/NAM7-like_C"/>
</dbReference>
<dbReference type="InterPro" id="IPR047187">
    <property type="entry name" value="SF1_C_Upf1"/>
</dbReference>
<keyword evidence="11" id="KW-0255">Endonuclease</keyword>
<keyword evidence="26" id="KW-1185">Reference proteome</keyword>
<keyword evidence="8" id="KW-0540">Nuclease</keyword>
<feature type="region of interest" description="Disordered" evidence="23">
    <location>
        <begin position="214"/>
        <end position="241"/>
    </location>
</feature>
<dbReference type="PANTHER" id="PTHR43788">
    <property type="entry name" value="DNA2/NAM7 HELICASE FAMILY MEMBER"/>
    <property type="match status" value="1"/>
</dbReference>
<evidence type="ECO:0000256" key="20">
    <source>
        <dbReference type="ARBA" id="ARBA00023242"/>
    </source>
</evidence>
<evidence type="ECO:0000256" key="5">
    <source>
        <dbReference type="ARBA" id="ARBA00021516"/>
    </source>
</evidence>
<keyword evidence="17" id="KW-0411">Iron-sulfur</keyword>
<sequence>MNEDIMLLSNKLVYSDKLKVGAESVGTRKLELPLREKAEELQPWLQEVVDPTRSVIFVDTDSLPARERRCGSLIDNELEAELVKQSVSALSACGVASSDIGVITLYRQQIKLLSRVLEPSFPDVEVLTADRSQGRDKECILVSLVRSNTGGHVGDLLKDWRRVNVVLTRAKAKLVLFGSRSTLAHNALMRQFLDLVEDKKWVYKLPAELGESLQEQAAETQGGVKKEDEDEDEKPLRRGGGALALRKPLVADVVNSL</sequence>
<reference evidence="25 26" key="1">
    <citation type="submission" date="2019-03" db="EMBL/GenBank/DDBJ databases">
        <title>Rhodosporidium diobovatum UCD-FST 08-225 genome sequencing, assembly, and annotation.</title>
        <authorList>
            <person name="Fakankun I.U."/>
            <person name="Fristensky B."/>
            <person name="Levin D.B."/>
        </authorList>
    </citation>
    <scope>NUCLEOTIDE SEQUENCE [LARGE SCALE GENOMIC DNA]</scope>
    <source>
        <strain evidence="25 26">UCD-FST 08-225</strain>
    </source>
</reference>
<dbReference type="InterPro" id="IPR050534">
    <property type="entry name" value="Coronavir_polyprotein_1ab"/>
</dbReference>
<gene>
    <name evidence="25" type="ORF">DMC30DRAFT_259324</name>
</gene>
<evidence type="ECO:0000256" key="17">
    <source>
        <dbReference type="ARBA" id="ARBA00023014"/>
    </source>
</evidence>
<dbReference type="GO" id="GO:0016887">
    <property type="term" value="F:ATP hydrolysis activity"/>
    <property type="evidence" value="ECO:0007669"/>
    <property type="project" value="RHEA"/>
</dbReference>
<dbReference type="FunFam" id="3.40.50.300:FF:000789">
    <property type="entry name" value="DNA replication ATP-dependent helicase/nuclease DNA2"/>
    <property type="match status" value="1"/>
</dbReference>
<evidence type="ECO:0000256" key="12">
    <source>
        <dbReference type="ARBA" id="ARBA00022763"/>
    </source>
</evidence>
<keyword evidence="6" id="KW-0004">4Fe-4S</keyword>
<keyword evidence="14" id="KW-0347">Helicase</keyword>
<comment type="caution">
    <text evidence="25">The sequence shown here is derived from an EMBL/GenBank/DDBJ whole genome shotgun (WGS) entry which is preliminary data.</text>
</comment>
<keyword evidence="10" id="KW-0547">Nucleotide-binding</keyword>
<accession>A0A5C5G5T4</accession>
<evidence type="ECO:0000256" key="18">
    <source>
        <dbReference type="ARBA" id="ARBA00023125"/>
    </source>
</evidence>
<keyword evidence="7" id="KW-0235">DNA replication</keyword>
<dbReference type="AlphaFoldDB" id="A0A5C5G5T4"/>
<comment type="catalytic activity">
    <reaction evidence="22">
        <text>ATP + H2O = ADP + phosphate + H(+)</text>
        <dbReference type="Rhea" id="RHEA:13065"/>
        <dbReference type="ChEBI" id="CHEBI:15377"/>
        <dbReference type="ChEBI" id="CHEBI:15378"/>
        <dbReference type="ChEBI" id="CHEBI:30616"/>
        <dbReference type="ChEBI" id="CHEBI:43474"/>
        <dbReference type="ChEBI" id="CHEBI:456216"/>
        <dbReference type="EC" id="3.6.4.12"/>
    </reaction>
</comment>
<dbReference type="GO" id="GO:0005634">
    <property type="term" value="C:nucleus"/>
    <property type="evidence" value="ECO:0007669"/>
    <property type="project" value="UniProtKB-SubCell"/>
</dbReference>
<evidence type="ECO:0000256" key="8">
    <source>
        <dbReference type="ARBA" id="ARBA00022722"/>
    </source>
</evidence>
<dbReference type="STRING" id="5288.A0A5C5G5T4"/>
<dbReference type="GO" id="GO:0046872">
    <property type="term" value="F:metal ion binding"/>
    <property type="evidence" value="ECO:0007669"/>
    <property type="project" value="UniProtKB-KW"/>
</dbReference>
<keyword evidence="21" id="KW-0511">Multifunctional enzyme</keyword>
<dbReference type="Proteomes" id="UP000311382">
    <property type="component" value="Unassembled WGS sequence"/>
</dbReference>
<evidence type="ECO:0000313" key="26">
    <source>
        <dbReference type="Proteomes" id="UP000311382"/>
    </source>
</evidence>
<keyword evidence="12" id="KW-0227">DNA damage</keyword>
<evidence type="ECO:0000256" key="11">
    <source>
        <dbReference type="ARBA" id="ARBA00022759"/>
    </source>
</evidence>
<dbReference type="Gene3D" id="3.40.50.300">
    <property type="entry name" value="P-loop containing nucleotide triphosphate hydrolases"/>
    <property type="match status" value="1"/>
</dbReference>
<keyword evidence="13" id="KW-0378">Hydrolase</keyword>
<dbReference type="PANTHER" id="PTHR43788:SF8">
    <property type="entry name" value="DNA-BINDING PROTEIN SMUBP-2"/>
    <property type="match status" value="1"/>
</dbReference>
<dbReference type="SUPFAM" id="SSF52540">
    <property type="entry name" value="P-loop containing nucleoside triphosphate hydrolases"/>
    <property type="match status" value="1"/>
</dbReference>
<dbReference type="InterPro" id="IPR027417">
    <property type="entry name" value="P-loop_NTPase"/>
</dbReference>
<dbReference type="GO" id="GO:0043139">
    <property type="term" value="F:5'-3' DNA helicase activity"/>
    <property type="evidence" value="ECO:0007669"/>
    <property type="project" value="TreeGrafter"/>
</dbReference>
<protein>
    <recommendedName>
        <fullName evidence="5">DNA replication ATP-dependent helicase/nuclease DNA2</fullName>
        <ecNumber evidence="4">3.6.4.12</ecNumber>
    </recommendedName>
</protein>
<evidence type="ECO:0000256" key="9">
    <source>
        <dbReference type="ARBA" id="ARBA00022723"/>
    </source>
</evidence>
<evidence type="ECO:0000256" key="22">
    <source>
        <dbReference type="ARBA" id="ARBA00047995"/>
    </source>
</evidence>
<name>A0A5C5G5T4_9BASI</name>
<dbReference type="EMBL" id="SOZI01000007">
    <property type="protein sequence ID" value="TNY23879.1"/>
    <property type="molecule type" value="Genomic_DNA"/>
</dbReference>
<evidence type="ECO:0000256" key="15">
    <source>
        <dbReference type="ARBA" id="ARBA00022840"/>
    </source>
</evidence>
<evidence type="ECO:0000256" key="21">
    <source>
        <dbReference type="ARBA" id="ARBA00023268"/>
    </source>
</evidence>
<evidence type="ECO:0000256" key="1">
    <source>
        <dbReference type="ARBA" id="ARBA00001966"/>
    </source>
</evidence>
<comment type="subcellular location">
    <subcellularLocation>
        <location evidence="2">Nucleus</location>
    </subcellularLocation>
</comment>
<evidence type="ECO:0000256" key="10">
    <source>
        <dbReference type="ARBA" id="ARBA00022741"/>
    </source>
</evidence>
<dbReference type="GO" id="GO:0004519">
    <property type="term" value="F:endonuclease activity"/>
    <property type="evidence" value="ECO:0007669"/>
    <property type="project" value="UniProtKB-KW"/>
</dbReference>
<dbReference type="Pfam" id="PF13087">
    <property type="entry name" value="AAA_12"/>
    <property type="match status" value="1"/>
</dbReference>
<comment type="cofactor">
    <cofactor evidence="1">
        <name>[4Fe-4S] cluster</name>
        <dbReference type="ChEBI" id="CHEBI:49883"/>
    </cofactor>
</comment>
<feature type="domain" description="DNA2/NAM7 helicase-like C-terminal" evidence="24">
    <location>
        <begin position="1"/>
        <end position="180"/>
    </location>
</feature>
<dbReference type="GO" id="GO:0006281">
    <property type="term" value="P:DNA repair"/>
    <property type="evidence" value="ECO:0007669"/>
    <property type="project" value="UniProtKB-KW"/>
</dbReference>
<keyword evidence="15" id="KW-0067">ATP-binding</keyword>
<dbReference type="CDD" id="cd18808">
    <property type="entry name" value="SF1_C_Upf1"/>
    <property type="match status" value="1"/>
</dbReference>
<dbReference type="GO" id="GO:0005524">
    <property type="term" value="F:ATP binding"/>
    <property type="evidence" value="ECO:0007669"/>
    <property type="project" value="UniProtKB-KW"/>
</dbReference>
<organism evidence="25 26">
    <name type="scientific">Rhodotorula diobovata</name>
    <dbReference type="NCBI Taxonomy" id="5288"/>
    <lineage>
        <taxon>Eukaryota</taxon>
        <taxon>Fungi</taxon>
        <taxon>Dikarya</taxon>
        <taxon>Basidiomycota</taxon>
        <taxon>Pucciniomycotina</taxon>
        <taxon>Microbotryomycetes</taxon>
        <taxon>Sporidiobolales</taxon>
        <taxon>Sporidiobolaceae</taxon>
        <taxon>Rhodotorula</taxon>
    </lineage>
</organism>
<evidence type="ECO:0000256" key="3">
    <source>
        <dbReference type="ARBA" id="ARBA00007913"/>
    </source>
</evidence>
<keyword evidence="20" id="KW-0539">Nucleus</keyword>
<dbReference type="GO" id="GO:0003677">
    <property type="term" value="F:DNA binding"/>
    <property type="evidence" value="ECO:0007669"/>
    <property type="project" value="UniProtKB-KW"/>
</dbReference>
<evidence type="ECO:0000313" key="25">
    <source>
        <dbReference type="EMBL" id="TNY23879.1"/>
    </source>
</evidence>
<proteinExistence type="inferred from homology"/>
<evidence type="ECO:0000256" key="7">
    <source>
        <dbReference type="ARBA" id="ARBA00022705"/>
    </source>
</evidence>
<dbReference type="GO" id="GO:0006260">
    <property type="term" value="P:DNA replication"/>
    <property type="evidence" value="ECO:0007669"/>
    <property type="project" value="UniProtKB-KW"/>
</dbReference>
<keyword evidence="19" id="KW-0234">DNA repair</keyword>
<evidence type="ECO:0000256" key="6">
    <source>
        <dbReference type="ARBA" id="ARBA00022485"/>
    </source>
</evidence>
<dbReference type="GO" id="GO:0051539">
    <property type="term" value="F:4 iron, 4 sulfur cluster binding"/>
    <property type="evidence" value="ECO:0007669"/>
    <property type="project" value="UniProtKB-KW"/>
</dbReference>
<comment type="similarity">
    <text evidence="3">Belongs to the DNA2/NAM7 helicase family.</text>
</comment>
<dbReference type="OrthoDB" id="6513042at2759"/>
<evidence type="ECO:0000256" key="16">
    <source>
        <dbReference type="ARBA" id="ARBA00023004"/>
    </source>
</evidence>
<evidence type="ECO:0000256" key="23">
    <source>
        <dbReference type="SAM" id="MobiDB-lite"/>
    </source>
</evidence>
<dbReference type="EC" id="3.6.4.12" evidence="4"/>
<evidence type="ECO:0000256" key="14">
    <source>
        <dbReference type="ARBA" id="ARBA00022806"/>
    </source>
</evidence>
<evidence type="ECO:0000256" key="4">
    <source>
        <dbReference type="ARBA" id="ARBA00012551"/>
    </source>
</evidence>